<dbReference type="AlphaFoldDB" id="A0A1M6SR00"/>
<protein>
    <submittedName>
        <fullName evidence="3">PEP-CTERM protein-sorting domain-containing protein/MYXO-CTERM domain-containing protein</fullName>
    </submittedName>
</protein>
<dbReference type="Pfam" id="PF07589">
    <property type="entry name" value="PEP-CTERM"/>
    <property type="match status" value="1"/>
</dbReference>
<organism evidence="3 4">
    <name type="scientific">Rubritalea squalenifaciens DSM 18772</name>
    <dbReference type="NCBI Taxonomy" id="1123071"/>
    <lineage>
        <taxon>Bacteria</taxon>
        <taxon>Pseudomonadati</taxon>
        <taxon>Verrucomicrobiota</taxon>
        <taxon>Verrucomicrobiia</taxon>
        <taxon>Verrucomicrobiales</taxon>
        <taxon>Rubritaleaceae</taxon>
        <taxon>Rubritalea</taxon>
    </lineage>
</organism>
<dbReference type="InParanoid" id="A0A1M6SR00"/>
<feature type="domain" description="Ice-binding protein C-terminal" evidence="2">
    <location>
        <begin position="184"/>
        <end position="206"/>
    </location>
</feature>
<name>A0A1M6SR00_9BACT</name>
<sequence length="207" mass="20721">MKLKVTLLTSLIAAATASSLCAATTIVDFSSDISAVSTFGNWSSSRITNDGDNGDGLNDGAANFGIPASTGTGNGVIISSTLVITSGMIGQEASATVLHYRTGPNNFANVRLQLTLDGSTVGTETGNLSFSSGTATAPSVTSDSTTTYIVQAGDVGKTLGVQLQSSGTSGGGANFGVDSVTFTAIPEPSSTALVGLAGLGFILRRRR</sequence>
<evidence type="ECO:0000313" key="4">
    <source>
        <dbReference type="Proteomes" id="UP000184510"/>
    </source>
</evidence>
<proteinExistence type="predicted"/>
<gene>
    <name evidence="3" type="ORF">SAMN02745181_3866</name>
</gene>
<dbReference type="RefSeq" id="WP_143185398.1">
    <property type="nucleotide sequence ID" value="NZ_FQYR01000010.1"/>
</dbReference>
<evidence type="ECO:0000256" key="1">
    <source>
        <dbReference type="SAM" id="SignalP"/>
    </source>
</evidence>
<dbReference type="OrthoDB" id="282599at2"/>
<dbReference type="NCBIfam" id="TIGR02595">
    <property type="entry name" value="PEP_CTERM"/>
    <property type="match status" value="1"/>
</dbReference>
<dbReference type="Proteomes" id="UP000184510">
    <property type="component" value="Unassembled WGS sequence"/>
</dbReference>
<reference evidence="3 4" key="1">
    <citation type="submission" date="2016-11" db="EMBL/GenBank/DDBJ databases">
        <authorList>
            <person name="Jaros S."/>
            <person name="Januszkiewicz K."/>
            <person name="Wedrychowicz H."/>
        </authorList>
    </citation>
    <scope>NUCLEOTIDE SEQUENCE [LARGE SCALE GENOMIC DNA]</scope>
    <source>
        <strain evidence="3 4">DSM 18772</strain>
    </source>
</reference>
<dbReference type="EMBL" id="FQYR01000010">
    <property type="protein sequence ID" value="SHK47069.1"/>
    <property type="molecule type" value="Genomic_DNA"/>
</dbReference>
<dbReference type="InterPro" id="IPR013424">
    <property type="entry name" value="Ice-binding_C"/>
</dbReference>
<accession>A0A1M6SR00</accession>
<keyword evidence="4" id="KW-1185">Reference proteome</keyword>
<feature type="signal peptide" evidence="1">
    <location>
        <begin position="1"/>
        <end position="22"/>
    </location>
</feature>
<evidence type="ECO:0000259" key="2">
    <source>
        <dbReference type="Pfam" id="PF07589"/>
    </source>
</evidence>
<keyword evidence="1" id="KW-0732">Signal</keyword>
<evidence type="ECO:0000313" key="3">
    <source>
        <dbReference type="EMBL" id="SHK47069.1"/>
    </source>
</evidence>
<feature type="chain" id="PRO_5012545324" evidence="1">
    <location>
        <begin position="23"/>
        <end position="207"/>
    </location>
</feature>